<feature type="compositionally biased region" description="Basic and acidic residues" evidence="1">
    <location>
        <begin position="79"/>
        <end position="88"/>
    </location>
</feature>
<dbReference type="AlphaFoldDB" id="A0A9N9J9D8"/>
<proteinExistence type="predicted"/>
<organism evidence="2 3">
    <name type="scientific">Racocetra fulgida</name>
    <dbReference type="NCBI Taxonomy" id="60492"/>
    <lineage>
        <taxon>Eukaryota</taxon>
        <taxon>Fungi</taxon>
        <taxon>Fungi incertae sedis</taxon>
        <taxon>Mucoromycota</taxon>
        <taxon>Glomeromycotina</taxon>
        <taxon>Glomeromycetes</taxon>
        <taxon>Diversisporales</taxon>
        <taxon>Gigasporaceae</taxon>
        <taxon>Racocetra</taxon>
    </lineage>
</organism>
<evidence type="ECO:0000256" key="1">
    <source>
        <dbReference type="SAM" id="MobiDB-lite"/>
    </source>
</evidence>
<dbReference type="Proteomes" id="UP000789396">
    <property type="component" value="Unassembled WGS sequence"/>
</dbReference>
<evidence type="ECO:0000313" key="2">
    <source>
        <dbReference type="EMBL" id="CAG8769861.1"/>
    </source>
</evidence>
<feature type="region of interest" description="Disordered" evidence="1">
    <location>
        <begin position="67"/>
        <end position="134"/>
    </location>
</feature>
<gene>
    <name evidence="2" type="ORF">RFULGI_LOCUS14982</name>
</gene>
<comment type="caution">
    <text evidence="2">The sequence shown here is derived from an EMBL/GenBank/DDBJ whole genome shotgun (WGS) entry which is preliminary data.</text>
</comment>
<feature type="non-terminal residue" evidence="2">
    <location>
        <position position="134"/>
    </location>
</feature>
<feature type="compositionally biased region" description="Acidic residues" evidence="1">
    <location>
        <begin position="89"/>
        <end position="107"/>
    </location>
</feature>
<protein>
    <submittedName>
        <fullName evidence="2">6397_t:CDS:1</fullName>
    </submittedName>
</protein>
<reference evidence="2" key="1">
    <citation type="submission" date="2021-06" db="EMBL/GenBank/DDBJ databases">
        <authorList>
            <person name="Kallberg Y."/>
            <person name="Tangrot J."/>
            <person name="Rosling A."/>
        </authorList>
    </citation>
    <scope>NUCLEOTIDE SEQUENCE</scope>
    <source>
        <strain evidence="2">IN212</strain>
    </source>
</reference>
<name>A0A9N9J9D8_9GLOM</name>
<accession>A0A9N9J9D8</accession>
<feature type="compositionally biased region" description="Acidic residues" evidence="1">
    <location>
        <begin position="114"/>
        <end position="134"/>
    </location>
</feature>
<evidence type="ECO:0000313" key="3">
    <source>
        <dbReference type="Proteomes" id="UP000789396"/>
    </source>
</evidence>
<dbReference type="EMBL" id="CAJVPZ010045761">
    <property type="protein sequence ID" value="CAG8769861.1"/>
    <property type="molecule type" value="Genomic_DNA"/>
</dbReference>
<keyword evidence="3" id="KW-1185">Reference proteome</keyword>
<sequence>SLTSEIGSLKVLSQAESEMKFGLPILMREITKTLIKLRRFRYLHLKRDSHVMSYDLAEVKKVLETSVVHSPELSDDELDDKKCDIKEVNEEENKDNEENEENEENENEDKGEKEEDEDKEEDEEDEEDEKEEEK</sequence>